<name>A0A0F2M8V0_SPOSC</name>
<keyword evidence="7" id="KW-0509">mRNA transport</keyword>
<feature type="compositionally biased region" description="Polar residues" evidence="13">
    <location>
        <begin position="743"/>
        <end position="752"/>
    </location>
</feature>
<feature type="region of interest" description="Disordered" evidence="13">
    <location>
        <begin position="1"/>
        <end position="190"/>
    </location>
</feature>
<feature type="compositionally biased region" description="Pro residues" evidence="13">
    <location>
        <begin position="565"/>
        <end position="574"/>
    </location>
</feature>
<evidence type="ECO:0000256" key="13">
    <source>
        <dbReference type="SAM" id="MobiDB-lite"/>
    </source>
</evidence>
<evidence type="ECO:0000256" key="9">
    <source>
        <dbReference type="ARBA" id="ARBA00022884"/>
    </source>
</evidence>
<organism evidence="15 16">
    <name type="scientific">Sporothrix schenckii 1099-18</name>
    <dbReference type="NCBI Taxonomy" id="1397361"/>
    <lineage>
        <taxon>Eukaryota</taxon>
        <taxon>Fungi</taxon>
        <taxon>Dikarya</taxon>
        <taxon>Ascomycota</taxon>
        <taxon>Pezizomycotina</taxon>
        <taxon>Sordariomycetes</taxon>
        <taxon>Sordariomycetidae</taxon>
        <taxon>Ophiostomatales</taxon>
        <taxon>Ophiostomataceae</taxon>
        <taxon>Sporothrix</taxon>
    </lineage>
</organism>
<dbReference type="Proteomes" id="UP000033710">
    <property type="component" value="Unassembled WGS sequence"/>
</dbReference>
<dbReference type="GO" id="GO:0008380">
    <property type="term" value="P:RNA splicing"/>
    <property type="evidence" value="ECO:0007669"/>
    <property type="project" value="UniProtKB-KW"/>
</dbReference>
<dbReference type="Pfam" id="PF09405">
    <property type="entry name" value="Btz"/>
    <property type="match status" value="1"/>
</dbReference>
<evidence type="ECO:0000313" key="15">
    <source>
        <dbReference type="EMBL" id="KJR84591.1"/>
    </source>
</evidence>
<evidence type="ECO:0000256" key="12">
    <source>
        <dbReference type="ARBA" id="ARBA00023242"/>
    </source>
</evidence>
<dbReference type="VEuPathDB" id="FungiDB:SPSK_08501"/>
<feature type="domain" description="Btz" evidence="14">
    <location>
        <begin position="148"/>
        <end position="301"/>
    </location>
</feature>
<dbReference type="GeneID" id="27670373"/>
<dbReference type="GO" id="GO:0051028">
    <property type="term" value="P:mRNA transport"/>
    <property type="evidence" value="ECO:0007669"/>
    <property type="project" value="UniProtKB-KW"/>
</dbReference>
<feature type="compositionally biased region" description="Gly residues" evidence="13">
    <location>
        <begin position="92"/>
        <end position="106"/>
    </location>
</feature>
<dbReference type="GO" id="GO:0005737">
    <property type="term" value="C:cytoplasm"/>
    <property type="evidence" value="ECO:0007669"/>
    <property type="project" value="UniProtKB-SubCell"/>
</dbReference>
<evidence type="ECO:0000256" key="11">
    <source>
        <dbReference type="ARBA" id="ARBA00023187"/>
    </source>
</evidence>
<dbReference type="InterPro" id="IPR044796">
    <property type="entry name" value="MLN51_plant"/>
</dbReference>
<sequence length="929" mass="98803">MAAATATPSPNPTQKRNVSRRIRAVGRRRRAGEEDISEGGANSAVELVNDDSLTEGSIASDEQDAVHDSDTSNVDDASPTVPAHDKRPVARTGGGQGNARGNGATGGSALRTPANAADSPVDAAAKASSTSAPSSQPQSTAPSVKQPQPAIVSSSSVQPPRRETAYDRQRREHDLYKQRRDEDPSFVPNRGAFFMHDHRGAGPAANGFRPFGRPGRGGRRGGFGGSFSPMQYVTFCSVSVLLSHHAQNASLTLLSNQFHNQADPIASQPWTHDMHEAVTQPNPSRLSIPRRQNYDAVNQYANSQYAGSQYAESQYAGSQYAGSQYAGSQYGGSQFGGTRVPPPVTVIPTCPPSSTPINRSMSVEKPLGIVTVRVFFPPMKEPAFFEKFKAMQYTKLPDHRPPLRRDKAVVIDLPGHPKRQIFPAVDRSFIFIPRALRPNQQRTRGGRNKSVMGSVSGFSRRTSVFGGSYYNGSMYSPSVALSRRSSIAQDTGRDFIISPAGSVISRPPMAMENTARPVVRLPPAAGPPVQPVGMPVGIPVAAVPGPMIVPAMELAPIPMPSYPQQQPPYAPLPAAPAVNPQPNQQPSQGPPPSPSRPSSQKPGQSQPAPPAQASEESQPPQPPQPTQSSQPSQTSQQSQPSQPSQPSQSHQPLETSSLSSVPPPQHHPLPQKPTFQENRPSLSLPMHQPRPQKAVSVENIESPAALGAMQPSAPQPYSMAFHQQVPISMPSGYPPAESHSRHPSYQSHTTGTPLSQIPERAIHAAPFQPNMPGQQQMSYPQQNNIGTPGGPAYYAGAPGSYVMQPAQQQGYYYATPTTYSSTMPSGANMPGFVPGGAPQGPVSAYGQPGQVDASGGASAGPRNMVAQEVNGMVYYVDASQMPSVPTYPGYAQAPAPQGGYMSSMGSMVTPAPAEGYYYGGQPGMMYYPQ</sequence>
<feature type="region of interest" description="Disordered" evidence="13">
    <location>
        <begin position="565"/>
        <end position="695"/>
    </location>
</feature>
<dbReference type="GO" id="GO:0035145">
    <property type="term" value="C:exon-exon junction complex"/>
    <property type="evidence" value="ECO:0007669"/>
    <property type="project" value="InterPro"/>
</dbReference>
<dbReference type="EMBL" id="AXCR01000007">
    <property type="protein sequence ID" value="KJR84591.1"/>
    <property type="molecule type" value="Genomic_DNA"/>
</dbReference>
<evidence type="ECO:0000256" key="5">
    <source>
        <dbReference type="ARBA" id="ARBA00022490"/>
    </source>
</evidence>
<keyword evidence="10" id="KW-0866">Nonsense-mediated mRNA decay</keyword>
<dbReference type="GO" id="GO:0003729">
    <property type="term" value="F:mRNA binding"/>
    <property type="evidence" value="ECO:0007669"/>
    <property type="project" value="InterPro"/>
</dbReference>
<evidence type="ECO:0000256" key="7">
    <source>
        <dbReference type="ARBA" id="ARBA00022816"/>
    </source>
</evidence>
<keyword evidence="4" id="KW-0813">Transport</keyword>
<dbReference type="RefSeq" id="XP_016587267.1">
    <property type="nucleotide sequence ID" value="XM_016735096.1"/>
</dbReference>
<dbReference type="InterPro" id="IPR018545">
    <property type="entry name" value="Btz_dom"/>
</dbReference>
<feature type="compositionally biased region" description="Low complexity" evidence="13">
    <location>
        <begin position="626"/>
        <end position="660"/>
    </location>
</feature>
<feature type="compositionally biased region" description="Basic and acidic residues" evidence="13">
    <location>
        <begin position="160"/>
        <end position="183"/>
    </location>
</feature>
<evidence type="ECO:0000256" key="3">
    <source>
        <dbReference type="ARBA" id="ARBA00009548"/>
    </source>
</evidence>
<feature type="compositionally biased region" description="Low complexity" evidence="13">
    <location>
        <begin position="596"/>
        <end position="618"/>
    </location>
</feature>
<feature type="region of interest" description="Disordered" evidence="13">
    <location>
        <begin position="726"/>
        <end position="752"/>
    </location>
</feature>
<feature type="compositionally biased region" description="Low complexity" evidence="13">
    <location>
        <begin position="575"/>
        <end position="587"/>
    </location>
</feature>
<keyword evidence="6" id="KW-0507">mRNA processing</keyword>
<proteinExistence type="inferred from homology"/>
<keyword evidence="9" id="KW-0694">RNA-binding</keyword>
<gene>
    <name evidence="15" type="ORF">SPSK_08501</name>
</gene>
<accession>A0A0F2M8V0</accession>
<dbReference type="KEGG" id="ssck:SPSK_08501"/>
<dbReference type="OrthoDB" id="5413466at2759"/>
<dbReference type="SMART" id="SM01044">
    <property type="entry name" value="Btz"/>
    <property type="match status" value="1"/>
</dbReference>
<protein>
    <recommendedName>
        <fullName evidence="14">Btz domain-containing protein</fullName>
    </recommendedName>
</protein>
<keyword evidence="5" id="KW-0963">Cytoplasm</keyword>
<comment type="subcellular location">
    <subcellularLocation>
        <location evidence="2">Cytoplasm</location>
    </subcellularLocation>
    <subcellularLocation>
        <location evidence="1">Nucleus</location>
    </subcellularLocation>
</comment>
<comment type="caution">
    <text evidence="15">The sequence shown here is derived from an EMBL/GenBank/DDBJ whole genome shotgun (WGS) entry which is preliminary data.</text>
</comment>
<evidence type="ECO:0000313" key="16">
    <source>
        <dbReference type="Proteomes" id="UP000033710"/>
    </source>
</evidence>
<reference evidence="15 16" key="1">
    <citation type="journal article" date="2014" name="BMC Genomics">
        <title>Comparative genomics of the major fungal agents of human and animal Sporotrichosis: Sporothrix schenckii and Sporothrix brasiliensis.</title>
        <authorList>
            <person name="Teixeira M.M."/>
            <person name="de Almeida L.G."/>
            <person name="Kubitschek-Barreira P."/>
            <person name="Alves F.L."/>
            <person name="Kioshima E.S."/>
            <person name="Abadio A.K."/>
            <person name="Fernandes L."/>
            <person name="Derengowski L.S."/>
            <person name="Ferreira K.S."/>
            <person name="Souza R.C."/>
            <person name="Ruiz J.C."/>
            <person name="de Andrade N.C."/>
            <person name="Paes H.C."/>
            <person name="Nicola A.M."/>
            <person name="Albuquerque P."/>
            <person name="Gerber A.L."/>
            <person name="Martins V.P."/>
            <person name="Peconick L.D."/>
            <person name="Neto A.V."/>
            <person name="Chaucanez C.B."/>
            <person name="Silva P.A."/>
            <person name="Cunha O.L."/>
            <person name="de Oliveira F.F."/>
            <person name="dos Santos T.C."/>
            <person name="Barros A.L."/>
            <person name="Soares M.A."/>
            <person name="de Oliveira L.M."/>
            <person name="Marini M.M."/>
            <person name="Villalobos-Duno H."/>
            <person name="Cunha M.M."/>
            <person name="de Hoog S."/>
            <person name="da Silveira J.F."/>
            <person name="Henrissat B."/>
            <person name="Nino-Vega G.A."/>
            <person name="Cisalpino P.S."/>
            <person name="Mora-Montes H.M."/>
            <person name="Almeida S.R."/>
            <person name="Stajich J.E."/>
            <person name="Lopes-Bezerra L.M."/>
            <person name="Vasconcelos A.T."/>
            <person name="Felipe M.S."/>
        </authorList>
    </citation>
    <scope>NUCLEOTIDE SEQUENCE [LARGE SCALE GENOMIC DNA]</scope>
    <source>
        <strain evidence="15 16">1099-18</strain>
    </source>
</reference>
<keyword evidence="8" id="KW-0810">Translation regulation</keyword>
<evidence type="ECO:0000256" key="10">
    <source>
        <dbReference type="ARBA" id="ARBA00023161"/>
    </source>
</evidence>
<dbReference type="GO" id="GO:0006397">
    <property type="term" value="P:mRNA processing"/>
    <property type="evidence" value="ECO:0007669"/>
    <property type="project" value="UniProtKB-KW"/>
</dbReference>
<evidence type="ECO:0000256" key="2">
    <source>
        <dbReference type="ARBA" id="ARBA00004496"/>
    </source>
</evidence>
<dbReference type="GO" id="GO:0006417">
    <property type="term" value="P:regulation of translation"/>
    <property type="evidence" value="ECO:0007669"/>
    <property type="project" value="UniProtKB-KW"/>
</dbReference>
<evidence type="ECO:0000256" key="1">
    <source>
        <dbReference type="ARBA" id="ARBA00004123"/>
    </source>
</evidence>
<evidence type="ECO:0000256" key="6">
    <source>
        <dbReference type="ARBA" id="ARBA00022664"/>
    </source>
</evidence>
<dbReference type="PANTHER" id="PTHR46837">
    <property type="entry name" value="PROTEIN MLN51 HOMOLOG"/>
    <property type="match status" value="1"/>
</dbReference>
<evidence type="ECO:0000256" key="4">
    <source>
        <dbReference type="ARBA" id="ARBA00022448"/>
    </source>
</evidence>
<dbReference type="GO" id="GO:0000184">
    <property type="term" value="P:nuclear-transcribed mRNA catabolic process, nonsense-mediated decay"/>
    <property type="evidence" value="ECO:0007669"/>
    <property type="project" value="UniProtKB-KW"/>
</dbReference>
<comment type="similarity">
    <text evidence="3">Belongs to the CASC3 family.</text>
</comment>
<evidence type="ECO:0000256" key="8">
    <source>
        <dbReference type="ARBA" id="ARBA00022845"/>
    </source>
</evidence>
<reference evidence="15 16" key="2">
    <citation type="journal article" date="2015" name="Eukaryot. Cell">
        <title>Asexual propagation of a virulent clone complex in a human and feline outbreak of sporotrichosis.</title>
        <authorList>
            <person name="Teixeira Mde M."/>
            <person name="Rodrigues A.M."/>
            <person name="Tsui C.K."/>
            <person name="de Almeida L.G."/>
            <person name="Van Diepeningen A.D."/>
            <person name="van den Ende B.G."/>
            <person name="Fernandes G.F."/>
            <person name="Kano R."/>
            <person name="Hamelin R.C."/>
            <person name="Lopes-Bezerra L.M."/>
            <person name="Vasconcelos A.T."/>
            <person name="de Hoog S."/>
            <person name="de Camargo Z.P."/>
            <person name="Felipe M.S."/>
        </authorList>
    </citation>
    <scope>NUCLEOTIDE SEQUENCE [LARGE SCALE GENOMIC DNA]</scope>
    <source>
        <strain evidence="15 16">1099-18</strain>
    </source>
</reference>
<keyword evidence="11" id="KW-0508">mRNA splicing</keyword>
<dbReference type="PANTHER" id="PTHR46837:SF5">
    <property type="entry name" value="PROTEIN MLN51 HOMOLOG"/>
    <property type="match status" value="1"/>
</dbReference>
<keyword evidence="12" id="KW-0539">Nucleus</keyword>
<feature type="compositionally biased region" description="Pro residues" evidence="13">
    <location>
        <begin position="661"/>
        <end position="671"/>
    </location>
</feature>
<feature type="compositionally biased region" description="Basic residues" evidence="13">
    <location>
        <begin position="17"/>
        <end position="30"/>
    </location>
</feature>
<evidence type="ECO:0000259" key="14">
    <source>
        <dbReference type="SMART" id="SM01044"/>
    </source>
</evidence>
<feature type="compositionally biased region" description="Low complexity" evidence="13">
    <location>
        <begin position="113"/>
        <end position="143"/>
    </location>
</feature>
<dbReference type="AlphaFoldDB" id="A0A0F2M8V0"/>